<proteinExistence type="predicted"/>
<keyword evidence="2" id="KW-1185">Reference proteome</keyword>
<dbReference type="Proteomes" id="UP000015103">
    <property type="component" value="Unassembled WGS sequence"/>
</dbReference>
<sequence length="271" mass="31338">MERYSAKERAFCVEAYFRDKSVVKVHRAFRKQFKVKSNESVPTRKSILRWVENFRESGKTTDKIHPGAKRTVRTPENIGKVCQAIKISPTRSARRHAASLKLSRESVRRILTSDLNHHPYKLMITQELKEADYRQRLLFAENMLKKLDDGEIDLNNLLMSDEAHFELSGSVNKQNFRYWASGNPQFIPEKPLHSQRVTVWAGVASWGIIGPYFFDVNGERAFVSLVETSSSEWEKNETEEFLQEGECNKDENEDEAVGGDPRLMLLEAQRD</sequence>
<name>T1HUR1_RHOPR</name>
<dbReference type="InterPro" id="IPR036397">
    <property type="entry name" value="RNaseH_sf"/>
</dbReference>
<protein>
    <submittedName>
        <fullName evidence="1">DUF4817 domain-containing protein</fullName>
    </submittedName>
</protein>
<dbReference type="Gene3D" id="3.30.420.10">
    <property type="entry name" value="Ribonuclease H-like superfamily/Ribonuclease H"/>
    <property type="match status" value="1"/>
</dbReference>
<dbReference type="PANTHER" id="PTHR47326:SF1">
    <property type="entry name" value="HTH PSQ-TYPE DOMAIN-CONTAINING PROTEIN"/>
    <property type="match status" value="1"/>
</dbReference>
<dbReference type="InParanoid" id="T1HUR1"/>
<reference evidence="1" key="1">
    <citation type="submission" date="2015-05" db="UniProtKB">
        <authorList>
            <consortium name="EnsemblMetazoa"/>
        </authorList>
    </citation>
    <scope>IDENTIFICATION</scope>
</reference>
<dbReference type="AlphaFoldDB" id="T1HUR1"/>
<dbReference type="STRING" id="13249.T1HUR1"/>
<dbReference type="InterPro" id="IPR032135">
    <property type="entry name" value="DUF4817"/>
</dbReference>
<dbReference type="eggNOG" id="KOG4740">
    <property type="taxonomic scope" value="Eukaryota"/>
</dbReference>
<dbReference type="EnsemblMetazoa" id="RPRC007781-RA">
    <property type="protein sequence ID" value="RPRC007781-PA"/>
    <property type="gene ID" value="RPRC007781"/>
</dbReference>
<dbReference type="GO" id="GO:0003676">
    <property type="term" value="F:nucleic acid binding"/>
    <property type="evidence" value="ECO:0007669"/>
    <property type="project" value="InterPro"/>
</dbReference>
<dbReference type="EMBL" id="ACPB03009616">
    <property type="status" value="NOT_ANNOTATED_CDS"/>
    <property type="molecule type" value="Genomic_DNA"/>
</dbReference>
<organism evidence="1 2">
    <name type="scientific">Rhodnius prolixus</name>
    <name type="common">Triatomid bug</name>
    <dbReference type="NCBI Taxonomy" id="13249"/>
    <lineage>
        <taxon>Eukaryota</taxon>
        <taxon>Metazoa</taxon>
        <taxon>Ecdysozoa</taxon>
        <taxon>Arthropoda</taxon>
        <taxon>Hexapoda</taxon>
        <taxon>Insecta</taxon>
        <taxon>Pterygota</taxon>
        <taxon>Neoptera</taxon>
        <taxon>Paraneoptera</taxon>
        <taxon>Hemiptera</taxon>
        <taxon>Heteroptera</taxon>
        <taxon>Panheteroptera</taxon>
        <taxon>Cimicomorpha</taxon>
        <taxon>Reduviidae</taxon>
        <taxon>Triatominae</taxon>
        <taxon>Rhodnius</taxon>
    </lineage>
</organism>
<dbReference type="OMA" id="FWLNGFV"/>
<evidence type="ECO:0000313" key="2">
    <source>
        <dbReference type="Proteomes" id="UP000015103"/>
    </source>
</evidence>
<dbReference type="HOGENOM" id="CLU_033666_11_1_1"/>
<accession>T1HUR1</accession>
<evidence type="ECO:0000313" key="1">
    <source>
        <dbReference type="EnsemblMetazoa" id="RPRC007781-PA"/>
    </source>
</evidence>
<dbReference type="VEuPathDB" id="VectorBase:RPRC007781"/>
<dbReference type="Pfam" id="PF16087">
    <property type="entry name" value="DUF4817"/>
    <property type="match status" value="1"/>
</dbReference>
<dbReference type="PANTHER" id="PTHR47326">
    <property type="entry name" value="TRANSPOSABLE ELEMENT TC3 TRANSPOSASE-LIKE PROTEIN"/>
    <property type="match status" value="1"/>
</dbReference>